<accession>A0A4R5NS78</accession>
<dbReference type="AlphaFoldDB" id="A0A4R5NS78"/>
<keyword evidence="1" id="KW-1133">Transmembrane helix</keyword>
<organism evidence="2 3">
    <name type="scientific">Secundilactobacillus malefermentans</name>
    <dbReference type="NCBI Taxonomy" id="176292"/>
    <lineage>
        <taxon>Bacteria</taxon>
        <taxon>Bacillati</taxon>
        <taxon>Bacillota</taxon>
        <taxon>Bacilli</taxon>
        <taxon>Lactobacillales</taxon>
        <taxon>Lactobacillaceae</taxon>
        <taxon>Secundilactobacillus</taxon>
    </lineage>
</organism>
<evidence type="ECO:0000313" key="2">
    <source>
        <dbReference type="EMBL" id="TDG79468.1"/>
    </source>
</evidence>
<reference evidence="2 3" key="1">
    <citation type="journal article" date="2019" name="Appl. Microbiol. Biotechnol.">
        <title>Uncovering carbohydrate metabolism through a genotype-phenotype association study of 56 lactic acid bacteria genomes.</title>
        <authorList>
            <person name="Buron-Moles G."/>
            <person name="Chailyan A."/>
            <person name="Dolejs I."/>
            <person name="Forster J."/>
            <person name="Miks M.H."/>
        </authorList>
    </citation>
    <scope>NUCLEOTIDE SEQUENCE [LARGE SCALE GENOMIC DNA]</scope>
    <source>
        <strain evidence="2 3">ATCC 49373</strain>
    </source>
</reference>
<feature type="transmembrane region" description="Helical" evidence="1">
    <location>
        <begin position="17"/>
        <end position="36"/>
    </location>
</feature>
<keyword evidence="1" id="KW-0812">Transmembrane</keyword>
<dbReference type="EMBL" id="PUFO01000023">
    <property type="protein sequence ID" value="TDG79468.1"/>
    <property type="molecule type" value="Genomic_DNA"/>
</dbReference>
<evidence type="ECO:0000313" key="3">
    <source>
        <dbReference type="Proteomes" id="UP000294854"/>
    </source>
</evidence>
<keyword evidence="3" id="KW-1185">Reference proteome</keyword>
<keyword evidence="1" id="KW-0472">Membrane</keyword>
<feature type="transmembrane region" description="Helical" evidence="1">
    <location>
        <begin position="56"/>
        <end position="74"/>
    </location>
</feature>
<gene>
    <name evidence="2" type="ORF">C5L31_000735</name>
</gene>
<proteinExistence type="predicted"/>
<name>A0A4R5NS78_9LACO</name>
<evidence type="ECO:0000256" key="1">
    <source>
        <dbReference type="SAM" id="Phobius"/>
    </source>
</evidence>
<dbReference type="STRING" id="1122149.FD44_GL000267"/>
<dbReference type="Proteomes" id="UP000294854">
    <property type="component" value="Unassembled WGS sequence"/>
</dbReference>
<protein>
    <recommendedName>
        <fullName evidence="4">ABC transmembrane type-1 domain-containing protein</fullName>
    </recommendedName>
</protein>
<sequence>MTTEVIIQQLRGLITRIRLIVFFQTAADCMLFYSFFRLLMSGATVQIFTTDFDRNTAMLLIFMLAMIDLCFSGIRRNYKRSGFDLINQLSGDLDQDEAAVVTKFGRMK</sequence>
<comment type="caution">
    <text evidence="2">The sequence shown here is derived from an EMBL/GenBank/DDBJ whole genome shotgun (WGS) entry which is preliminary data.</text>
</comment>
<evidence type="ECO:0008006" key="4">
    <source>
        <dbReference type="Google" id="ProtNLM"/>
    </source>
</evidence>